<dbReference type="InterPro" id="IPR025661">
    <property type="entry name" value="Pept_asp_AS"/>
</dbReference>
<dbReference type="Proteomes" id="UP001146793">
    <property type="component" value="Unassembled WGS sequence"/>
</dbReference>
<protein>
    <submittedName>
        <fullName evidence="6">Uncharacterized protein</fullName>
    </submittedName>
</protein>
<dbReference type="SMART" id="SM00848">
    <property type="entry name" value="Inhibitor_I29"/>
    <property type="match status" value="1"/>
</dbReference>
<dbReference type="InterPro" id="IPR013128">
    <property type="entry name" value="Peptidase_C1A"/>
</dbReference>
<feature type="chain" id="PRO_5043619659" evidence="3">
    <location>
        <begin position="19"/>
        <end position="359"/>
    </location>
</feature>
<dbReference type="InterPro" id="IPR013201">
    <property type="entry name" value="Prot_inhib_I29"/>
</dbReference>
<evidence type="ECO:0000256" key="2">
    <source>
        <dbReference type="ARBA" id="ARBA00023157"/>
    </source>
</evidence>
<dbReference type="InterPro" id="IPR039417">
    <property type="entry name" value="Peptidase_C1A_papain-like"/>
</dbReference>
<comment type="similarity">
    <text evidence="1">Belongs to the peptidase C1 family.</text>
</comment>
<evidence type="ECO:0000256" key="1">
    <source>
        <dbReference type="ARBA" id="ARBA00008455"/>
    </source>
</evidence>
<dbReference type="SMART" id="SM00645">
    <property type="entry name" value="Pept_C1"/>
    <property type="match status" value="1"/>
</dbReference>
<gene>
    <name evidence="6" type="ORF">M0812_18629</name>
</gene>
<sequence length="359" mass="41285">MNFALLITFLLLISSIFCKDHFSLWTEEHNKQYKNDQEYEYRRQVFYQNFQKIKELNDNPNDHAVYSVNHFSDLTQEEFHSTKRMHHPKPNVDELRIEKEWKSSQEMSAPENFDWRDKNVVTPIKDQGDCGSCWAFSAVQTIESNFAIHYNKLLPLSTEEVIECSCGLDTKKNECNSCGCLGGWPYLAYEDIKNWGGLAAELAYPYSVPPFGDSYPCVVNTTGKTICAPTSYCNRTCDKKKKTHYAPISDWTFVAKNEDDMVNALYQYGPLSACLQSSGWMEWYHSGIANPLMCWGHSLDDIDHCILIVGYGVEGSKKYWILKNSWGTKWGQNGYGKLIRGKNKCSIDLLVTYTTLKTD</sequence>
<dbReference type="InterPro" id="IPR000668">
    <property type="entry name" value="Peptidase_C1A_C"/>
</dbReference>
<dbReference type="PRINTS" id="PR00705">
    <property type="entry name" value="PAPAIN"/>
</dbReference>
<keyword evidence="2" id="KW-1015">Disulfide bond</keyword>
<reference evidence="6" key="1">
    <citation type="submission" date="2022-08" db="EMBL/GenBank/DDBJ databases">
        <title>Novel sulphate-reducing endosymbionts in the free-living metamonad Anaeramoeba.</title>
        <authorList>
            <person name="Jerlstrom-Hultqvist J."/>
            <person name="Cepicka I."/>
            <person name="Gallot-Lavallee L."/>
            <person name="Salas-Leiva D."/>
            <person name="Curtis B.A."/>
            <person name="Zahonova K."/>
            <person name="Pipaliya S."/>
            <person name="Dacks J."/>
            <person name="Roger A.J."/>
        </authorList>
    </citation>
    <scope>NUCLEOTIDE SEQUENCE</scope>
    <source>
        <strain evidence="6">Busselton2</strain>
    </source>
</reference>
<dbReference type="AlphaFoldDB" id="A0AAV7Z941"/>
<feature type="signal peptide" evidence="3">
    <location>
        <begin position="1"/>
        <end position="18"/>
    </location>
</feature>
<dbReference type="Gene3D" id="3.90.70.10">
    <property type="entry name" value="Cysteine proteinases"/>
    <property type="match status" value="1"/>
</dbReference>
<evidence type="ECO:0000256" key="3">
    <source>
        <dbReference type="SAM" id="SignalP"/>
    </source>
</evidence>
<organism evidence="6 7">
    <name type="scientific">Anaeramoeba flamelloides</name>
    <dbReference type="NCBI Taxonomy" id="1746091"/>
    <lineage>
        <taxon>Eukaryota</taxon>
        <taxon>Metamonada</taxon>
        <taxon>Anaeramoebidae</taxon>
        <taxon>Anaeramoeba</taxon>
    </lineage>
</organism>
<dbReference type="CDD" id="cd02248">
    <property type="entry name" value="Peptidase_C1A"/>
    <property type="match status" value="1"/>
</dbReference>
<dbReference type="PROSITE" id="PS00139">
    <property type="entry name" value="THIOL_PROTEASE_CYS"/>
    <property type="match status" value="1"/>
</dbReference>
<dbReference type="GO" id="GO:0008234">
    <property type="term" value="F:cysteine-type peptidase activity"/>
    <property type="evidence" value="ECO:0007669"/>
    <property type="project" value="InterPro"/>
</dbReference>
<dbReference type="GO" id="GO:0006508">
    <property type="term" value="P:proteolysis"/>
    <property type="evidence" value="ECO:0007669"/>
    <property type="project" value="InterPro"/>
</dbReference>
<accession>A0AAV7Z941</accession>
<feature type="domain" description="Cathepsin propeptide inhibitor" evidence="5">
    <location>
        <begin position="22"/>
        <end position="79"/>
    </location>
</feature>
<dbReference type="InterPro" id="IPR000169">
    <property type="entry name" value="Pept_cys_AS"/>
</dbReference>
<keyword evidence="3" id="KW-0732">Signal</keyword>
<proteinExistence type="inferred from homology"/>
<dbReference type="Pfam" id="PF00112">
    <property type="entry name" value="Peptidase_C1"/>
    <property type="match status" value="1"/>
</dbReference>
<evidence type="ECO:0000313" key="7">
    <source>
        <dbReference type="Proteomes" id="UP001146793"/>
    </source>
</evidence>
<dbReference type="PROSITE" id="PS00639">
    <property type="entry name" value="THIOL_PROTEASE_HIS"/>
    <property type="match status" value="1"/>
</dbReference>
<evidence type="ECO:0000313" key="6">
    <source>
        <dbReference type="EMBL" id="KAJ3436570.1"/>
    </source>
</evidence>
<dbReference type="EMBL" id="JANTQA010000036">
    <property type="protein sequence ID" value="KAJ3436570.1"/>
    <property type="molecule type" value="Genomic_DNA"/>
</dbReference>
<dbReference type="SUPFAM" id="SSF54001">
    <property type="entry name" value="Cysteine proteinases"/>
    <property type="match status" value="1"/>
</dbReference>
<dbReference type="Pfam" id="PF08246">
    <property type="entry name" value="Inhibitor_I29"/>
    <property type="match status" value="1"/>
</dbReference>
<comment type="caution">
    <text evidence="6">The sequence shown here is derived from an EMBL/GenBank/DDBJ whole genome shotgun (WGS) entry which is preliminary data.</text>
</comment>
<dbReference type="InterPro" id="IPR025660">
    <property type="entry name" value="Pept_his_AS"/>
</dbReference>
<dbReference type="PANTHER" id="PTHR12411">
    <property type="entry name" value="CYSTEINE PROTEASE FAMILY C1-RELATED"/>
    <property type="match status" value="1"/>
</dbReference>
<evidence type="ECO:0000259" key="5">
    <source>
        <dbReference type="SMART" id="SM00848"/>
    </source>
</evidence>
<dbReference type="InterPro" id="IPR038765">
    <property type="entry name" value="Papain-like_cys_pep_sf"/>
</dbReference>
<feature type="domain" description="Peptidase C1A papain C-terminal" evidence="4">
    <location>
        <begin position="109"/>
        <end position="355"/>
    </location>
</feature>
<dbReference type="PROSITE" id="PS00640">
    <property type="entry name" value="THIOL_PROTEASE_ASN"/>
    <property type="match status" value="1"/>
</dbReference>
<name>A0AAV7Z941_9EUKA</name>
<evidence type="ECO:0000259" key="4">
    <source>
        <dbReference type="SMART" id="SM00645"/>
    </source>
</evidence>